<gene>
    <name evidence="2" type="ORF">RR48_08251</name>
</gene>
<feature type="compositionally biased region" description="Basic residues" evidence="1">
    <location>
        <begin position="187"/>
        <end position="197"/>
    </location>
</feature>
<evidence type="ECO:0000313" key="2">
    <source>
        <dbReference type="EMBL" id="KPJ16246.1"/>
    </source>
</evidence>
<name>A0A194RJW9_PAPMA</name>
<evidence type="ECO:0000313" key="3">
    <source>
        <dbReference type="Proteomes" id="UP000053240"/>
    </source>
</evidence>
<dbReference type="Proteomes" id="UP000053240">
    <property type="component" value="Unassembled WGS sequence"/>
</dbReference>
<feature type="compositionally biased region" description="Pro residues" evidence="1">
    <location>
        <begin position="158"/>
        <end position="167"/>
    </location>
</feature>
<dbReference type="InParanoid" id="A0A194RJW9"/>
<protein>
    <submittedName>
        <fullName evidence="2">Uncharacterized protein</fullName>
    </submittedName>
</protein>
<evidence type="ECO:0000256" key="1">
    <source>
        <dbReference type="SAM" id="MobiDB-lite"/>
    </source>
</evidence>
<reference evidence="2 3" key="1">
    <citation type="journal article" date="2015" name="Nat. Commun.">
        <title>Outbred genome sequencing and CRISPR/Cas9 gene editing in butterflies.</title>
        <authorList>
            <person name="Li X."/>
            <person name="Fan D."/>
            <person name="Zhang W."/>
            <person name="Liu G."/>
            <person name="Zhang L."/>
            <person name="Zhao L."/>
            <person name="Fang X."/>
            <person name="Chen L."/>
            <person name="Dong Y."/>
            <person name="Chen Y."/>
            <person name="Ding Y."/>
            <person name="Zhao R."/>
            <person name="Feng M."/>
            <person name="Zhu Y."/>
            <person name="Feng Y."/>
            <person name="Jiang X."/>
            <person name="Zhu D."/>
            <person name="Xiang H."/>
            <person name="Feng X."/>
            <person name="Li S."/>
            <person name="Wang J."/>
            <person name="Zhang G."/>
            <person name="Kronforst M.R."/>
            <person name="Wang W."/>
        </authorList>
    </citation>
    <scope>NUCLEOTIDE SEQUENCE [LARGE SCALE GENOMIC DNA]</scope>
    <source>
        <strain evidence="2">Ya'a_city_454_Pm</strain>
        <tissue evidence="2">Whole body</tissue>
    </source>
</reference>
<feature type="compositionally biased region" description="Pro residues" evidence="1">
    <location>
        <begin position="119"/>
        <end position="128"/>
    </location>
</feature>
<dbReference type="AlphaFoldDB" id="A0A194RJW9"/>
<feature type="region of interest" description="Disordered" evidence="1">
    <location>
        <begin position="100"/>
        <end position="197"/>
    </location>
</feature>
<organism evidence="2 3">
    <name type="scientific">Papilio machaon</name>
    <name type="common">Old World swallowtail butterfly</name>
    <dbReference type="NCBI Taxonomy" id="76193"/>
    <lineage>
        <taxon>Eukaryota</taxon>
        <taxon>Metazoa</taxon>
        <taxon>Ecdysozoa</taxon>
        <taxon>Arthropoda</taxon>
        <taxon>Hexapoda</taxon>
        <taxon>Insecta</taxon>
        <taxon>Pterygota</taxon>
        <taxon>Neoptera</taxon>
        <taxon>Endopterygota</taxon>
        <taxon>Lepidoptera</taxon>
        <taxon>Glossata</taxon>
        <taxon>Ditrysia</taxon>
        <taxon>Papilionoidea</taxon>
        <taxon>Papilionidae</taxon>
        <taxon>Papilioninae</taxon>
        <taxon>Papilio</taxon>
    </lineage>
</organism>
<dbReference type="EMBL" id="KQ460297">
    <property type="protein sequence ID" value="KPJ16246.1"/>
    <property type="molecule type" value="Genomic_DNA"/>
</dbReference>
<feature type="compositionally biased region" description="Pro residues" evidence="1">
    <location>
        <begin position="65"/>
        <end position="75"/>
    </location>
</feature>
<keyword evidence="3" id="KW-1185">Reference proteome</keyword>
<feature type="region of interest" description="Disordered" evidence="1">
    <location>
        <begin position="20"/>
        <end position="86"/>
    </location>
</feature>
<feature type="compositionally biased region" description="Basic residues" evidence="1">
    <location>
        <begin position="100"/>
        <end position="109"/>
    </location>
</feature>
<proteinExistence type="predicted"/>
<accession>A0A194RJW9</accession>
<sequence>MNKWPLRTEESECEARGLKGAACGGYSRDSSRSAAAPAAERRPNTLRTFCSRRAVSVRLRTEPTSLPPTAPPPLHATPTPAETQHAAPARAVLTLRQPHQRVRGLRHSAHNTAVSTHRAPPPPPPPTHPTATLRRRGGASYDVSVARAQLPRRAGRHAPPPQPPPGPNTQLESAPGGPARPHAAPRGPKHHSPLVTR</sequence>
<feature type="compositionally biased region" description="Low complexity" evidence="1">
    <location>
        <begin position="174"/>
        <end position="186"/>
    </location>
</feature>